<name>A0ABV4XFB4_9CYAN</name>
<organism evidence="2 3">
    <name type="scientific">Floridaenema aerugineum BLCC-F46</name>
    <dbReference type="NCBI Taxonomy" id="3153654"/>
    <lineage>
        <taxon>Bacteria</taxon>
        <taxon>Bacillati</taxon>
        <taxon>Cyanobacteriota</taxon>
        <taxon>Cyanophyceae</taxon>
        <taxon>Oscillatoriophycideae</taxon>
        <taxon>Aerosakkonematales</taxon>
        <taxon>Aerosakkonemataceae</taxon>
        <taxon>Floridanema</taxon>
        <taxon>Floridanema aerugineum</taxon>
    </lineage>
</organism>
<dbReference type="Proteomes" id="UP001576774">
    <property type="component" value="Unassembled WGS sequence"/>
</dbReference>
<evidence type="ECO:0000256" key="1">
    <source>
        <dbReference type="SAM" id="MobiDB-lite"/>
    </source>
</evidence>
<keyword evidence="3" id="KW-1185">Reference proteome</keyword>
<proteinExistence type="predicted"/>
<sequence>MFDFSSFKLIKNSNDSFVGIRKSALEDGYEFCLPNGFENFPDGNFDEVRDLFFKMYRTFRKFERDNKDTNRLETNKREYQIDQDQTTISSGGISMQTEDGEVCVLYSKIKMIERVLEAYDDLAINSIQKKARRSEDIDYSQIHKYLDRAIYLDKDVIYVEAMDLPHLTVRYGSADIVNLYCYILDEIVQQLENDVPDKIKARIQDIRFFAQRFQDDYLTSNQSIFGKDTFAETISILKEALDNIDKNTYYKDDDYWKLYEAIEIFLYGEINPNKNDGDYWGIKGFSLVWEDMCHTYFFKEFRNEICYADTDIPLKNPPNPSLQRQGEERQRVGNNKTHQGTGYGNQWIYCTISDIPYPKRKGYFGWNELLCIEFDTKHGDLVYSNRGYDNFEARDRSRAMRRFPRPDLVLKLETKNGANIKIFDYKDVPIDFYINPSLLSPKSVKKYKEDTVKQLTYEFALEQTHTVVENVFFIPWYYGAEPQPTLGETQPNLNIKGIKVFKANFFLIQKIYLEENL</sequence>
<accession>A0ABV4XFB4</accession>
<gene>
    <name evidence="2" type="ORF">ACE1CC_31910</name>
</gene>
<evidence type="ECO:0000313" key="2">
    <source>
        <dbReference type="EMBL" id="MFB2881483.1"/>
    </source>
</evidence>
<evidence type="ECO:0000313" key="3">
    <source>
        <dbReference type="Proteomes" id="UP001576774"/>
    </source>
</evidence>
<reference evidence="2 3" key="1">
    <citation type="submission" date="2024-09" db="EMBL/GenBank/DDBJ databases">
        <title>Floridaenema gen nov. (Aerosakkonemataceae, Aerosakkonematales ord. nov., Cyanobacteria) from benthic tropical and subtropical fresh waters, with the description of four new species.</title>
        <authorList>
            <person name="Moretto J.A."/>
            <person name="Berthold D.E."/>
            <person name="Lefler F.W."/>
            <person name="Huang I.-S."/>
            <person name="Laughinghouse H. IV."/>
        </authorList>
    </citation>
    <scope>NUCLEOTIDE SEQUENCE [LARGE SCALE GENOMIC DNA]</scope>
    <source>
        <strain evidence="2 3">BLCC-F46</strain>
    </source>
</reference>
<dbReference type="EMBL" id="JBHFNQ010000227">
    <property type="protein sequence ID" value="MFB2881483.1"/>
    <property type="molecule type" value="Genomic_DNA"/>
</dbReference>
<feature type="region of interest" description="Disordered" evidence="1">
    <location>
        <begin position="316"/>
        <end position="339"/>
    </location>
</feature>
<protein>
    <submittedName>
        <fullName evidence="2">Uncharacterized protein</fullName>
    </submittedName>
</protein>
<dbReference type="RefSeq" id="WP_413274462.1">
    <property type="nucleotide sequence ID" value="NZ_JBHFNQ010000227.1"/>
</dbReference>
<comment type="caution">
    <text evidence="2">The sequence shown here is derived from an EMBL/GenBank/DDBJ whole genome shotgun (WGS) entry which is preliminary data.</text>
</comment>